<dbReference type="SUPFAM" id="SSF48557">
    <property type="entry name" value="L-aspartase-like"/>
    <property type="match status" value="2"/>
</dbReference>
<dbReference type="Proteomes" id="UP000812013">
    <property type="component" value="Unassembled WGS sequence"/>
</dbReference>
<dbReference type="Pfam" id="PF10397">
    <property type="entry name" value="ADSL_C"/>
    <property type="match status" value="1"/>
</dbReference>
<keyword evidence="1" id="KW-0456">Lyase</keyword>
<proteinExistence type="inferred from homology"/>
<dbReference type="Pfam" id="PF00206">
    <property type="entry name" value="Lyase_1"/>
    <property type="match status" value="2"/>
</dbReference>
<evidence type="ECO:0000256" key="2">
    <source>
        <dbReference type="ARBA" id="ARBA00034772"/>
    </source>
</evidence>
<name>A0ABS6Z0Y3_9ACTN</name>
<protein>
    <submittedName>
        <fullName evidence="5">3-carboxy-cis,cis-muconate cycloisomerase</fullName>
    </submittedName>
</protein>
<dbReference type="InterPro" id="IPR019468">
    <property type="entry name" value="AdenyloSucc_lyase_C"/>
</dbReference>
<dbReference type="InterPro" id="IPR022761">
    <property type="entry name" value="Fumarate_lyase_N"/>
</dbReference>
<sequence>MTAPSVWAIVPQGGTGGHTGTTGVQPPLPPQPHATATAPAAGPGPAPAPWEGTDAGLLSPVRAGTPAEAATSDTAWLQAMLDAEAALARAQARLGTLPEAAARTITDAADARRLDVRALALAARETANPVVGLVAAFTKVVAETDPAAAEYVHRGSTSQDVLDTGMMLVAARTLKVLRADLLRAAASLADLAAEHRDTVQAGRTLALHAVPTTFGLKAAGWRHLLLDAVQRIDRLRLPVSVGGAAGTLAGYLEYARIDGEAAAAAADEADGSVTGRTSAVHGAGAERYHAPSGARGVHMSGSAAGARPATDGPQPADSASHGATLDLDDYADKLGAALACETGLCAPALPWHALRTPVADLGAVLAHAAGALGKFAVDVLALARTETAEVAEPGPAGRGASSAMPHKRNPVLATLIRSAALVVPALAGTLAQAMVTEDERSAGVWHSEWHTLRECLRLTGGAAHTAVELAAGLGVDPDRMRANLGLTGSLLVTERIAAVLAPRLGKAPARQLLTEASTTAHTTGTPLADVLAADPRLRGVLGPEELRDLLEPAHYTGAAGALTDRALKRGASTS</sequence>
<dbReference type="InterPro" id="IPR008948">
    <property type="entry name" value="L-Aspartase-like"/>
</dbReference>
<evidence type="ECO:0000313" key="5">
    <source>
        <dbReference type="EMBL" id="MBW5481403.1"/>
    </source>
</evidence>
<feature type="domain" description="Adenylosuccinate lyase C-terminal" evidence="4">
    <location>
        <begin position="488"/>
        <end position="567"/>
    </location>
</feature>
<dbReference type="EMBL" id="WTFF01000021">
    <property type="protein sequence ID" value="MBW5481403.1"/>
    <property type="molecule type" value="Genomic_DNA"/>
</dbReference>
<dbReference type="Gene3D" id="1.20.200.10">
    <property type="entry name" value="Fumarase/aspartase (Central domain)"/>
    <property type="match status" value="2"/>
</dbReference>
<organism evidence="5 6">
    <name type="scientific">Streptomyces bambusae</name>
    <dbReference type="NCBI Taxonomy" id="1550616"/>
    <lineage>
        <taxon>Bacteria</taxon>
        <taxon>Bacillati</taxon>
        <taxon>Actinomycetota</taxon>
        <taxon>Actinomycetes</taxon>
        <taxon>Kitasatosporales</taxon>
        <taxon>Streptomycetaceae</taxon>
        <taxon>Streptomyces</taxon>
    </lineage>
</organism>
<feature type="region of interest" description="Disordered" evidence="3">
    <location>
        <begin position="290"/>
        <end position="323"/>
    </location>
</feature>
<gene>
    <name evidence="5" type="ORF">GPJ59_05770</name>
</gene>
<comment type="caution">
    <text evidence="5">The sequence shown here is derived from an EMBL/GenBank/DDBJ whole genome shotgun (WGS) entry which is preliminary data.</text>
</comment>
<dbReference type="SMART" id="SM00998">
    <property type="entry name" value="ADSL_C"/>
    <property type="match status" value="1"/>
</dbReference>
<dbReference type="PANTHER" id="PTHR43172">
    <property type="entry name" value="ADENYLOSUCCINATE LYASE"/>
    <property type="match status" value="1"/>
</dbReference>
<evidence type="ECO:0000256" key="3">
    <source>
        <dbReference type="SAM" id="MobiDB-lite"/>
    </source>
</evidence>
<dbReference type="Gene3D" id="1.10.275.10">
    <property type="entry name" value="Fumarase/aspartase (N-terminal domain)"/>
    <property type="match status" value="1"/>
</dbReference>
<dbReference type="PANTHER" id="PTHR43172:SF2">
    <property type="entry name" value="ADENYLOSUCCINATE LYASE C-TERMINAL DOMAIN-CONTAINING PROTEIN"/>
    <property type="match status" value="1"/>
</dbReference>
<dbReference type="Gene3D" id="1.10.40.30">
    <property type="entry name" value="Fumarase/aspartase (C-terminal domain)"/>
    <property type="match status" value="1"/>
</dbReference>
<evidence type="ECO:0000313" key="6">
    <source>
        <dbReference type="Proteomes" id="UP000812013"/>
    </source>
</evidence>
<feature type="region of interest" description="Disordered" evidence="3">
    <location>
        <begin position="1"/>
        <end position="60"/>
    </location>
</feature>
<reference evidence="5 6" key="1">
    <citation type="submission" date="2019-12" db="EMBL/GenBank/DDBJ databases">
        <title>Genome sequence of Streptomyces bambusae.</title>
        <authorList>
            <person name="Bansal K."/>
            <person name="Choksket S."/>
            <person name="Korpole S."/>
            <person name="Patil P.B."/>
        </authorList>
    </citation>
    <scope>NUCLEOTIDE SEQUENCE [LARGE SCALE GENOMIC DNA]</scope>
    <source>
        <strain evidence="5 6">SK60</strain>
    </source>
</reference>
<comment type="similarity">
    <text evidence="2">Belongs to the class-II fumarase/aspartase family.</text>
</comment>
<accession>A0ABS6Z0Y3</accession>
<evidence type="ECO:0000259" key="4">
    <source>
        <dbReference type="SMART" id="SM00998"/>
    </source>
</evidence>
<keyword evidence="6" id="KW-1185">Reference proteome</keyword>
<dbReference type="InterPro" id="IPR000362">
    <property type="entry name" value="Fumarate_lyase_fam"/>
</dbReference>
<evidence type="ECO:0000256" key="1">
    <source>
        <dbReference type="ARBA" id="ARBA00023239"/>
    </source>
</evidence>
<dbReference type="InterPro" id="IPR024083">
    <property type="entry name" value="Fumarase/histidase_N"/>
</dbReference>
<dbReference type="PRINTS" id="PR00149">
    <property type="entry name" value="FUMRATELYASE"/>
</dbReference>